<dbReference type="PANTHER" id="PTHR47706:SF4">
    <property type="entry name" value="NMRA-LIKE DOMAIN-CONTAINING PROTEIN"/>
    <property type="match status" value="1"/>
</dbReference>
<proteinExistence type="inferred from homology"/>
<evidence type="ECO:0000256" key="3">
    <source>
        <dbReference type="ARBA" id="ARBA00023002"/>
    </source>
</evidence>
<sequence length="483" mass="53767">MDTFCLYDDAVPHALASLDALGHPIDKMEAHSNGPKTSFYTLIVASLAPDMALSIASRLGRIQPPSTQVIQPGDPKTLDYLREHVDTMRYMVQRLDQQKLVSLSSEVTWNMGPVEKKTSSAYGFLNGFSTPNMYFHVVTAYDILRNSRHSFAMSVVVVAGGSGDLGSLIVKALFETGKHEVYVLSRGRPADSPERVSPLTGKSYIPFIQTDYSSIDALAEGLDMHRVEVVICAFSLRNDSACNAQLQLIQAADKASSVKRFIPSEFNIDYDLGDIVPYSNKRFHLAGRRALEKTGLEFSYIYPGMFMDYYGMPKFPTPLRPLCFFIDPVNQVAVLPDDGEAKMSMSLTTDVARYTALALDLDKWPRFMTTTASTVTLKNLVHLFEKYTGRPFNVEYQPASKFLEHESMLLPENGAIAERFPQRFPGGLKQLQALIADLEASVALGAYDLDRLEGQLNLTEVFEGKTSSPTRIEDLMKTTWVTD</sequence>
<dbReference type="Pfam" id="PF05368">
    <property type="entry name" value="NmrA"/>
    <property type="match status" value="1"/>
</dbReference>
<organism evidence="5 6">
    <name type="scientific">Fusarium falciforme</name>
    <dbReference type="NCBI Taxonomy" id="195108"/>
    <lineage>
        <taxon>Eukaryota</taxon>
        <taxon>Fungi</taxon>
        <taxon>Dikarya</taxon>
        <taxon>Ascomycota</taxon>
        <taxon>Pezizomycotina</taxon>
        <taxon>Sordariomycetes</taxon>
        <taxon>Hypocreomycetidae</taxon>
        <taxon>Hypocreales</taxon>
        <taxon>Nectriaceae</taxon>
        <taxon>Fusarium</taxon>
        <taxon>Fusarium solani species complex</taxon>
    </lineage>
</organism>
<dbReference type="Gene3D" id="1.20.120.450">
    <property type="entry name" value="dinb family like domain"/>
    <property type="match status" value="1"/>
</dbReference>
<dbReference type="InterPro" id="IPR036291">
    <property type="entry name" value="NAD(P)-bd_dom_sf"/>
</dbReference>
<name>A0A9W8QYB9_9HYPO</name>
<dbReference type="InterPro" id="IPR018531">
    <property type="entry name" value="DUF1993"/>
</dbReference>
<evidence type="ECO:0000256" key="1">
    <source>
        <dbReference type="ARBA" id="ARBA00005725"/>
    </source>
</evidence>
<evidence type="ECO:0000259" key="4">
    <source>
        <dbReference type="Pfam" id="PF05368"/>
    </source>
</evidence>
<dbReference type="Proteomes" id="UP001152087">
    <property type="component" value="Unassembled WGS sequence"/>
</dbReference>
<gene>
    <name evidence="5" type="ORF">NW755_010886</name>
</gene>
<protein>
    <recommendedName>
        <fullName evidence="4">NmrA-like domain-containing protein</fullName>
    </recommendedName>
</protein>
<comment type="similarity">
    <text evidence="1">Belongs to the NmrA-type oxidoreductase family. Isoflavone reductase subfamily.</text>
</comment>
<dbReference type="GO" id="GO:0016491">
    <property type="term" value="F:oxidoreductase activity"/>
    <property type="evidence" value="ECO:0007669"/>
    <property type="project" value="UniProtKB-KW"/>
</dbReference>
<evidence type="ECO:0000313" key="6">
    <source>
        <dbReference type="Proteomes" id="UP001152087"/>
    </source>
</evidence>
<dbReference type="InterPro" id="IPR051609">
    <property type="entry name" value="NmrA/Isoflavone_reductase-like"/>
</dbReference>
<accession>A0A9W8QYB9</accession>
<dbReference type="SUPFAM" id="SSF51735">
    <property type="entry name" value="NAD(P)-binding Rossmann-fold domains"/>
    <property type="match status" value="1"/>
</dbReference>
<keyword evidence="6" id="KW-1185">Reference proteome</keyword>
<dbReference type="InterPro" id="IPR008030">
    <property type="entry name" value="NmrA-like"/>
</dbReference>
<feature type="domain" description="NmrA-like" evidence="4">
    <location>
        <begin position="154"/>
        <end position="405"/>
    </location>
</feature>
<dbReference type="Pfam" id="PF09351">
    <property type="entry name" value="DUF1993"/>
    <property type="match status" value="1"/>
</dbReference>
<evidence type="ECO:0000313" key="5">
    <source>
        <dbReference type="EMBL" id="KAJ4181617.1"/>
    </source>
</evidence>
<evidence type="ECO:0000256" key="2">
    <source>
        <dbReference type="ARBA" id="ARBA00022857"/>
    </source>
</evidence>
<dbReference type="SUPFAM" id="SSF109854">
    <property type="entry name" value="DinB/YfiT-like putative metalloenzymes"/>
    <property type="match status" value="1"/>
</dbReference>
<dbReference type="AlphaFoldDB" id="A0A9W8QYB9"/>
<dbReference type="EMBL" id="JAOQAV010000039">
    <property type="protein sequence ID" value="KAJ4181617.1"/>
    <property type="molecule type" value="Genomic_DNA"/>
</dbReference>
<dbReference type="Gene3D" id="3.90.25.10">
    <property type="entry name" value="UDP-galactose 4-epimerase, domain 1"/>
    <property type="match status" value="1"/>
</dbReference>
<dbReference type="InterPro" id="IPR034660">
    <property type="entry name" value="DinB/YfiT-like"/>
</dbReference>
<keyword evidence="3" id="KW-0560">Oxidoreductase</keyword>
<reference evidence="5" key="1">
    <citation type="submission" date="2022-09" db="EMBL/GenBank/DDBJ databases">
        <title>Fusarium specimens isolated from Avocado Roots.</title>
        <authorList>
            <person name="Stajich J."/>
            <person name="Roper C."/>
            <person name="Heimlech-Rivalta G."/>
        </authorList>
    </citation>
    <scope>NUCLEOTIDE SEQUENCE</scope>
    <source>
        <strain evidence="5">A02</strain>
    </source>
</reference>
<keyword evidence="2" id="KW-0521">NADP</keyword>
<comment type="caution">
    <text evidence="5">The sequence shown here is derived from an EMBL/GenBank/DDBJ whole genome shotgun (WGS) entry which is preliminary data.</text>
</comment>
<dbReference type="Gene3D" id="3.40.50.720">
    <property type="entry name" value="NAD(P)-binding Rossmann-like Domain"/>
    <property type="match status" value="1"/>
</dbReference>
<dbReference type="PANTHER" id="PTHR47706">
    <property type="entry name" value="NMRA-LIKE FAMILY PROTEIN"/>
    <property type="match status" value="1"/>
</dbReference>